<accession>A0AAV4B8W5</accession>
<organism evidence="4 5">
    <name type="scientific">Plakobranchus ocellatus</name>
    <dbReference type="NCBI Taxonomy" id="259542"/>
    <lineage>
        <taxon>Eukaryota</taxon>
        <taxon>Metazoa</taxon>
        <taxon>Spiralia</taxon>
        <taxon>Lophotrochozoa</taxon>
        <taxon>Mollusca</taxon>
        <taxon>Gastropoda</taxon>
        <taxon>Heterobranchia</taxon>
        <taxon>Euthyneura</taxon>
        <taxon>Panpulmonata</taxon>
        <taxon>Sacoglossa</taxon>
        <taxon>Placobranchoidea</taxon>
        <taxon>Plakobranchidae</taxon>
        <taxon>Plakobranchus</taxon>
    </lineage>
</organism>
<dbReference type="EMBL" id="BLXT01004610">
    <property type="protein sequence ID" value="GFO15540.1"/>
    <property type="molecule type" value="Genomic_DNA"/>
</dbReference>
<proteinExistence type="predicted"/>
<keyword evidence="2" id="KW-0812">Transmembrane</keyword>
<evidence type="ECO:0000313" key="5">
    <source>
        <dbReference type="Proteomes" id="UP000735302"/>
    </source>
</evidence>
<sequence length="468" mass="51287">MSPLGVLILLGIWTLSQTAIVASGQCYPSCGLNARCNSDGTCSCPSFLPLGDPGFICYSPTRSGCFAFGDPQVTGFNAEGSRIMFPCKITVAQFDTPLYGSSSASGSSGDESIERFSGGDPKPNSCRVVVQSTTRMSPGGEYYTESMDIKIVVNKNNAESIWVHLEAGNVNYYLNGGSPVVLGPRDCKTVEVDSRPIALCHIESKGMWLVAAPDCSQTDIVFRPWNVERENQVEVVGFGILTEKNADFSDPESKYPYSICHVPPPHGSDNWYREFYHGMGLETRYGSFLYSFLLHPPYETQPDPECQALTTIFNDCPTPRHVKAVNTCSPILIKYSLCAKERVTYFQGRHRNYKVKTRKQVGGEAGNVGKYRRYLNGNSVEGVRDEGLIPGWFGFFFVVVFLYIASLQQGDLRLSGPPSGQGAGGGARTRDRKVTADLRADSLATVPPTPPHPRVRIRKFSILTLVCG</sequence>
<keyword evidence="2" id="KW-0472">Membrane</keyword>
<dbReference type="Proteomes" id="UP000735302">
    <property type="component" value="Unassembled WGS sequence"/>
</dbReference>
<feature type="chain" id="PRO_5043988429" evidence="3">
    <location>
        <begin position="19"/>
        <end position="468"/>
    </location>
</feature>
<keyword evidence="5" id="KW-1185">Reference proteome</keyword>
<evidence type="ECO:0000256" key="3">
    <source>
        <dbReference type="SAM" id="SignalP"/>
    </source>
</evidence>
<feature type="region of interest" description="Disordered" evidence="1">
    <location>
        <begin position="102"/>
        <end position="123"/>
    </location>
</feature>
<evidence type="ECO:0000313" key="4">
    <source>
        <dbReference type="EMBL" id="GFO15540.1"/>
    </source>
</evidence>
<keyword evidence="3" id="KW-0732">Signal</keyword>
<evidence type="ECO:0000256" key="1">
    <source>
        <dbReference type="SAM" id="MobiDB-lite"/>
    </source>
</evidence>
<feature type="transmembrane region" description="Helical" evidence="2">
    <location>
        <begin position="387"/>
        <end position="405"/>
    </location>
</feature>
<reference evidence="4 5" key="1">
    <citation type="journal article" date="2021" name="Elife">
        <title>Chloroplast acquisition without the gene transfer in kleptoplastic sea slugs, Plakobranchus ocellatus.</title>
        <authorList>
            <person name="Maeda T."/>
            <person name="Takahashi S."/>
            <person name="Yoshida T."/>
            <person name="Shimamura S."/>
            <person name="Takaki Y."/>
            <person name="Nagai Y."/>
            <person name="Toyoda A."/>
            <person name="Suzuki Y."/>
            <person name="Arimoto A."/>
            <person name="Ishii H."/>
            <person name="Satoh N."/>
            <person name="Nishiyama T."/>
            <person name="Hasebe M."/>
            <person name="Maruyama T."/>
            <person name="Minagawa J."/>
            <person name="Obokata J."/>
            <person name="Shigenobu S."/>
        </authorList>
    </citation>
    <scope>NUCLEOTIDE SEQUENCE [LARGE SCALE GENOMIC DNA]</scope>
</reference>
<dbReference type="AlphaFoldDB" id="A0AAV4B8W5"/>
<name>A0AAV4B8W5_9GAST</name>
<feature type="signal peptide" evidence="3">
    <location>
        <begin position="1"/>
        <end position="18"/>
    </location>
</feature>
<comment type="caution">
    <text evidence="4">The sequence shown here is derived from an EMBL/GenBank/DDBJ whole genome shotgun (WGS) entry which is preliminary data.</text>
</comment>
<evidence type="ECO:0000256" key="2">
    <source>
        <dbReference type="SAM" id="Phobius"/>
    </source>
</evidence>
<gene>
    <name evidence="4" type="ORF">PoB_004204500</name>
</gene>
<protein>
    <submittedName>
        <fullName evidence="4">Uncharacterized protein</fullName>
    </submittedName>
</protein>
<keyword evidence="2" id="KW-1133">Transmembrane helix</keyword>